<sequence>MYRPRYGATTRPLMINPTSIRQDIPTFKLVMVGMGGVGKTSFINIHKKGEFSTTYKETLGVEISYLLFHTNRGPIQFNIWDTAGTEAFEGLRELYYIQGDCGIIMFDVTARQTYKKCQRYHAELTQICGDIPLVLCGSKVDAPNRKLKAKSIIFHRKKGLQYYDTSSKTGQNKDKPFLWLARKLTRDPHLEFVSNQPTVPNGSYAIPGVFKTSEPIPDPHNPTFESIQKPFEQCPPIPPQETWKPGPKFPTFKFATAKHSTSSQKENLDTPTKSLSNGDEGYDDDDTQTGDGFNKESNMDEENGIPDSDEEGSDGSNEEDDDEDDE</sequence>
<keyword evidence="5 8" id="KW-0653">Protein transport</keyword>
<evidence type="ECO:0000256" key="1">
    <source>
        <dbReference type="ARBA" id="ARBA00004123"/>
    </source>
</evidence>
<dbReference type="PROSITE" id="PS51419">
    <property type="entry name" value="RAB"/>
    <property type="match status" value="1"/>
</dbReference>
<keyword evidence="7 8" id="KW-0539">Nucleus</keyword>
<dbReference type="GO" id="GO:0003924">
    <property type="term" value="F:GTPase activity"/>
    <property type="evidence" value="ECO:0007669"/>
    <property type="project" value="InterPro"/>
</dbReference>
<dbReference type="GO" id="GO:0005737">
    <property type="term" value="C:cytoplasm"/>
    <property type="evidence" value="ECO:0007669"/>
    <property type="project" value="TreeGrafter"/>
</dbReference>
<dbReference type="SMART" id="SM00173">
    <property type="entry name" value="RAS"/>
    <property type="match status" value="1"/>
</dbReference>
<dbReference type="SUPFAM" id="SSF52540">
    <property type="entry name" value="P-loop containing nucleoside triphosphate hydrolases"/>
    <property type="match status" value="1"/>
</dbReference>
<dbReference type="InterPro" id="IPR027417">
    <property type="entry name" value="P-loop_NTPase"/>
</dbReference>
<dbReference type="Pfam" id="PF00071">
    <property type="entry name" value="Ras"/>
    <property type="match status" value="1"/>
</dbReference>
<dbReference type="EMBL" id="OB661290">
    <property type="protein sequence ID" value="CAD7227871.1"/>
    <property type="molecule type" value="Genomic_DNA"/>
</dbReference>
<dbReference type="PANTHER" id="PTHR24071">
    <property type="entry name" value="RAN GTPASE"/>
    <property type="match status" value="1"/>
</dbReference>
<protein>
    <recommendedName>
        <fullName evidence="8">GTP-binding nuclear protein</fullName>
    </recommendedName>
</protein>
<dbReference type="AlphaFoldDB" id="A0A7R8WAA9"/>
<dbReference type="SMART" id="SM00174">
    <property type="entry name" value="RHO"/>
    <property type="match status" value="1"/>
</dbReference>
<dbReference type="SMART" id="SM00175">
    <property type="entry name" value="RAB"/>
    <property type="match status" value="1"/>
</dbReference>
<evidence type="ECO:0000256" key="8">
    <source>
        <dbReference type="RuleBase" id="RU363057"/>
    </source>
</evidence>
<feature type="compositionally biased region" description="Acidic residues" evidence="9">
    <location>
        <begin position="299"/>
        <end position="326"/>
    </location>
</feature>
<feature type="compositionally biased region" description="Polar residues" evidence="9">
    <location>
        <begin position="258"/>
        <end position="277"/>
    </location>
</feature>
<proteinExistence type="inferred from homology"/>
<evidence type="ECO:0000256" key="6">
    <source>
        <dbReference type="ARBA" id="ARBA00023134"/>
    </source>
</evidence>
<evidence type="ECO:0000256" key="9">
    <source>
        <dbReference type="SAM" id="MobiDB-lite"/>
    </source>
</evidence>
<keyword evidence="4 8" id="KW-0547">Nucleotide-binding</keyword>
<dbReference type="GO" id="GO:0006606">
    <property type="term" value="P:protein import into nucleus"/>
    <property type="evidence" value="ECO:0007669"/>
    <property type="project" value="TreeGrafter"/>
</dbReference>
<dbReference type="GO" id="GO:0000054">
    <property type="term" value="P:ribosomal subunit export from nucleus"/>
    <property type="evidence" value="ECO:0007669"/>
    <property type="project" value="TreeGrafter"/>
</dbReference>
<dbReference type="PANTHER" id="PTHR24071:SF0">
    <property type="entry name" value="GTP-BINDING NUCLEAR PROTEIN RAN"/>
    <property type="match status" value="1"/>
</dbReference>
<dbReference type="Gene3D" id="3.40.50.300">
    <property type="entry name" value="P-loop containing nucleotide triphosphate hydrolases"/>
    <property type="match status" value="1"/>
</dbReference>
<keyword evidence="3 8" id="KW-0813">Transport</keyword>
<dbReference type="PRINTS" id="PR00627">
    <property type="entry name" value="GTPRANTC4"/>
</dbReference>
<dbReference type="GO" id="GO:0005634">
    <property type="term" value="C:nucleus"/>
    <property type="evidence" value="ECO:0007669"/>
    <property type="project" value="UniProtKB-SubCell"/>
</dbReference>
<dbReference type="InterPro" id="IPR005225">
    <property type="entry name" value="Small_GTP-bd"/>
</dbReference>
<gene>
    <name evidence="10" type="ORF">CTOB1V02_LOCUS5765</name>
</gene>
<dbReference type="OrthoDB" id="48625at2759"/>
<organism evidence="10">
    <name type="scientific">Cyprideis torosa</name>
    <dbReference type="NCBI Taxonomy" id="163714"/>
    <lineage>
        <taxon>Eukaryota</taxon>
        <taxon>Metazoa</taxon>
        <taxon>Ecdysozoa</taxon>
        <taxon>Arthropoda</taxon>
        <taxon>Crustacea</taxon>
        <taxon>Oligostraca</taxon>
        <taxon>Ostracoda</taxon>
        <taxon>Podocopa</taxon>
        <taxon>Podocopida</taxon>
        <taxon>Cytherocopina</taxon>
        <taxon>Cytheroidea</taxon>
        <taxon>Cytherideidae</taxon>
        <taxon>Cyprideis</taxon>
    </lineage>
</organism>
<dbReference type="InterPro" id="IPR001806">
    <property type="entry name" value="Small_GTPase"/>
</dbReference>
<evidence type="ECO:0000256" key="2">
    <source>
        <dbReference type="ARBA" id="ARBA00008028"/>
    </source>
</evidence>
<name>A0A7R8WAA9_9CRUS</name>
<dbReference type="InterPro" id="IPR002041">
    <property type="entry name" value="Ran_GTPase"/>
</dbReference>
<evidence type="ECO:0000313" key="10">
    <source>
        <dbReference type="EMBL" id="CAD7227871.1"/>
    </source>
</evidence>
<dbReference type="CDD" id="cd00877">
    <property type="entry name" value="Ran"/>
    <property type="match status" value="1"/>
</dbReference>
<dbReference type="PROSITE" id="PS51421">
    <property type="entry name" value="RAS"/>
    <property type="match status" value="1"/>
</dbReference>
<evidence type="ECO:0000256" key="3">
    <source>
        <dbReference type="ARBA" id="ARBA00022448"/>
    </source>
</evidence>
<comment type="subcellular location">
    <subcellularLocation>
        <location evidence="1 8">Nucleus</location>
    </subcellularLocation>
</comment>
<evidence type="ECO:0000256" key="4">
    <source>
        <dbReference type="ARBA" id="ARBA00022741"/>
    </source>
</evidence>
<dbReference type="NCBIfam" id="TIGR00231">
    <property type="entry name" value="small_GTP"/>
    <property type="match status" value="1"/>
</dbReference>
<evidence type="ECO:0000256" key="5">
    <source>
        <dbReference type="ARBA" id="ARBA00022927"/>
    </source>
</evidence>
<evidence type="ECO:0000256" key="7">
    <source>
        <dbReference type="ARBA" id="ARBA00023242"/>
    </source>
</evidence>
<feature type="region of interest" description="Disordered" evidence="9">
    <location>
        <begin position="233"/>
        <end position="326"/>
    </location>
</feature>
<comment type="similarity">
    <text evidence="2 8">Belongs to the small GTPase superfamily. Ran family.</text>
</comment>
<keyword evidence="6 8" id="KW-0342">GTP-binding</keyword>
<reference evidence="10" key="1">
    <citation type="submission" date="2020-11" db="EMBL/GenBank/DDBJ databases">
        <authorList>
            <person name="Tran Van P."/>
        </authorList>
    </citation>
    <scope>NUCLEOTIDE SEQUENCE</scope>
</reference>
<dbReference type="SMART" id="SM00176">
    <property type="entry name" value="RAN"/>
    <property type="match status" value="1"/>
</dbReference>
<dbReference type="PROSITE" id="PS51418">
    <property type="entry name" value="RAN"/>
    <property type="match status" value="1"/>
</dbReference>
<accession>A0A7R8WAA9</accession>
<dbReference type="GO" id="GO:0005525">
    <property type="term" value="F:GTP binding"/>
    <property type="evidence" value="ECO:0007669"/>
    <property type="project" value="UniProtKB-KW"/>
</dbReference>
<comment type="function">
    <text evidence="8">GTP-binding protein involved in nucleocytoplasmic transport. Required for the import of protein into the nucleus and also for RNA export. Involved in chromatin condensation and control of cell cycle.</text>
</comment>